<dbReference type="PANTHER" id="PTHR23514:SF3">
    <property type="entry name" value="BYPASS OF STOP CODON PROTEIN 6"/>
    <property type="match status" value="1"/>
</dbReference>
<gene>
    <name evidence="9" type="ORF">ACFP3R_16950</name>
</gene>
<evidence type="ECO:0000313" key="10">
    <source>
        <dbReference type="Proteomes" id="UP001596220"/>
    </source>
</evidence>
<dbReference type="Proteomes" id="UP001596220">
    <property type="component" value="Unassembled WGS sequence"/>
</dbReference>
<evidence type="ECO:0000256" key="5">
    <source>
        <dbReference type="ARBA" id="ARBA00022989"/>
    </source>
</evidence>
<evidence type="ECO:0000256" key="3">
    <source>
        <dbReference type="ARBA" id="ARBA00022448"/>
    </source>
</evidence>
<dbReference type="InterPro" id="IPR020846">
    <property type="entry name" value="MFS_dom"/>
</dbReference>
<evidence type="ECO:0000256" key="2">
    <source>
        <dbReference type="ARBA" id="ARBA00008335"/>
    </source>
</evidence>
<feature type="transmembrane region" description="Helical" evidence="7">
    <location>
        <begin position="269"/>
        <end position="286"/>
    </location>
</feature>
<evidence type="ECO:0000256" key="6">
    <source>
        <dbReference type="ARBA" id="ARBA00023136"/>
    </source>
</evidence>
<comment type="similarity">
    <text evidence="2">Belongs to the major facilitator superfamily.</text>
</comment>
<dbReference type="InterPro" id="IPR036259">
    <property type="entry name" value="MFS_trans_sf"/>
</dbReference>
<proteinExistence type="inferred from homology"/>
<keyword evidence="3" id="KW-0813">Transport</keyword>
<feature type="transmembrane region" description="Helical" evidence="7">
    <location>
        <begin position="238"/>
        <end position="257"/>
    </location>
</feature>
<feature type="transmembrane region" description="Helical" evidence="7">
    <location>
        <begin position="39"/>
        <end position="59"/>
    </location>
</feature>
<dbReference type="PANTHER" id="PTHR23514">
    <property type="entry name" value="BYPASS OF STOP CODON PROTEIN 6"/>
    <property type="match status" value="1"/>
</dbReference>
<sequence>MRRPVAPLACSAFTLIGLGTGAGGVLLVEQLRDYGVDRATIGLTFFTGSAGFVVAGATAGAPVQRFGYRAALVAGGALHTLTALVTAARPAFAVPVLLQLAVGCATGLLESVLNAQLATLPGATSLLNRLHAFFGVGALPGPVLATRVLAHAPWPAVWLVLGLAGVPLVLGFLVANPRSPTPRATRERTPGGLARTTLRQRGVRSAAVLLTVYVGLELGVGTWAFSHLVDARGLPDQLAGYAVGGYWLGLTLGRFLISPLAARVGLTDTGLMTACLAGVAAASAAWSLPGAAVAGLVLPGFFLGPVFPTTMALVPRLAGDRLAPAAIGVVNAGSVVGGAALPWLAGTLAQGLGAWALAPFAAALAVLQPAVWWPLAARAR</sequence>
<evidence type="ECO:0000256" key="1">
    <source>
        <dbReference type="ARBA" id="ARBA00004651"/>
    </source>
</evidence>
<dbReference type="InterPro" id="IPR051788">
    <property type="entry name" value="MFS_Transporter"/>
</dbReference>
<evidence type="ECO:0000256" key="7">
    <source>
        <dbReference type="SAM" id="Phobius"/>
    </source>
</evidence>
<dbReference type="SUPFAM" id="SSF103473">
    <property type="entry name" value="MFS general substrate transporter"/>
    <property type="match status" value="1"/>
</dbReference>
<keyword evidence="10" id="KW-1185">Reference proteome</keyword>
<comment type="subcellular location">
    <subcellularLocation>
        <location evidence="1">Cell membrane</location>
        <topology evidence="1">Multi-pass membrane protein</topology>
    </subcellularLocation>
</comment>
<feature type="transmembrane region" description="Helical" evidence="7">
    <location>
        <begin position="352"/>
        <end position="375"/>
    </location>
</feature>
<dbReference type="PROSITE" id="PS50850">
    <property type="entry name" value="MFS"/>
    <property type="match status" value="1"/>
</dbReference>
<evidence type="ECO:0000259" key="8">
    <source>
        <dbReference type="PROSITE" id="PS50850"/>
    </source>
</evidence>
<keyword evidence="6 7" id="KW-0472">Membrane</keyword>
<keyword evidence="5 7" id="KW-1133">Transmembrane helix</keyword>
<comment type="caution">
    <text evidence="9">The sequence shown here is derived from an EMBL/GenBank/DDBJ whole genome shotgun (WGS) entry which is preliminary data.</text>
</comment>
<dbReference type="EMBL" id="JBHSQO010000015">
    <property type="protein sequence ID" value="MFC6090969.1"/>
    <property type="molecule type" value="Genomic_DNA"/>
</dbReference>
<feature type="transmembrane region" description="Helical" evidence="7">
    <location>
        <begin position="326"/>
        <end position="346"/>
    </location>
</feature>
<feature type="transmembrane region" description="Helical" evidence="7">
    <location>
        <begin position="91"/>
        <end position="109"/>
    </location>
</feature>
<dbReference type="Pfam" id="PF07690">
    <property type="entry name" value="MFS_1"/>
    <property type="match status" value="1"/>
</dbReference>
<name>A0ABW1P5V6_9PSEU</name>
<dbReference type="Gene3D" id="1.20.1250.20">
    <property type="entry name" value="MFS general substrate transporter like domains"/>
    <property type="match status" value="2"/>
</dbReference>
<feature type="domain" description="Major facilitator superfamily (MFS) profile" evidence="8">
    <location>
        <begin position="5"/>
        <end position="380"/>
    </location>
</feature>
<dbReference type="RefSeq" id="WP_380637172.1">
    <property type="nucleotide sequence ID" value="NZ_JBHSQO010000015.1"/>
</dbReference>
<keyword evidence="4 7" id="KW-0812">Transmembrane</keyword>
<accession>A0ABW1P5V6</accession>
<protein>
    <submittedName>
        <fullName evidence="9">MFS transporter</fullName>
    </submittedName>
</protein>
<dbReference type="InterPro" id="IPR011701">
    <property type="entry name" value="MFS"/>
</dbReference>
<evidence type="ECO:0000313" key="9">
    <source>
        <dbReference type="EMBL" id="MFC6090969.1"/>
    </source>
</evidence>
<feature type="transmembrane region" description="Helical" evidence="7">
    <location>
        <begin position="66"/>
        <end position="85"/>
    </location>
</feature>
<feature type="transmembrane region" description="Helical" evidence="7">
    <location>
        <begin position="156"/>
        <end position="176"/>
    </location>
</feature>
<feature type="transmembrane region" description="Helical" evidence="7">
    <location>
        <begin position="130"/>
        <end position="150"/>
    </location>
</feature>
<reference evidence="10" key="1">
    <citation type="journal article" date="2019" name="Int. J. Syst. Evol. Microbiol.">
        <title>The Global Catalogue of Microorganisms (GCM) 10K type strain sequencing project: providing services to taxonomists for standard genome sequencing and annotation.</title>
        <authorList>
            <consortium name="The Broad Institute Genomics Platform"/>
            <consortium name="The Broad Institute Genome Sequencing Center for Infectious Disease"/>
            <person name="Wu L."/>
            <person name="Ma J."/>
        </authorList>
    </citation>
    <scope>NUCLEOTIDE SEQUENCE [LARGE SCALE GENOMIC DNA]</scope>
    <source>
        <strain evidence="10">CGMCC 4.7246</strain>
    </source>
</reference>
<evidence type="ECO:0000256" key="4">
    <source>
        <dbReference type="ARBA" id="ARBA00022692"/>
    </source>
</evidence>
<feature type="transmembrane region" description="Helical" evidence="7">
    <location>
        <begin position="292"/>
        <end position="314"/>
    </location>
</feature>
<organism evidence="9 10">
    <name type="scientific">Saccharothrix lopnurensis</name>
    <dbReference type="NCBI Taxonomy" id="1670621"/>
    <lineage>
        <taxon>Bacteria</taxon>
        <taxon>Bacillati</taxon>
        <taxon>Actinomycetota</taxon>
        <taxon>Actinomycetes</taxon>
        <taxon>Pseudonocardiales</taxon>
        <taxon>Pseudonocardiaceae</taxon>
        <taxon>Saccharothrix</taxon>
    </lineage>
</organism>
<feature type="transmembrane region" description="Helical" evidence="7">
    <location>
        <begin position="205"/>
        <end position="226"/>
    </location>
</feature>